<dbReference type="InterPro" id="IPR042177">
    <property type="entry name" value="Cell/Rod_1"/>
</dbReference>
<reference evidence="8" key="1">
    <citation type="submission" date="2021-03" db="EMBL/GenBank/DDBJ databases">
        <title>Plesiomonas shigelloides zfcc0051, isolated from zebrafish feces.</title>
        <authorList>
            <person name="Vanderhoek Z."/>
            <person name="Gaulke C."/>
        </authorList>
    </citation>
    <scope>NUCLEOTIDE SEQUENCE</scope>
    <source>
        <strain evidence="8">Zfcc0051</strain>
    </source>
</reference>
<sequence>MKPIFGRGPSLQLRLFLAVVTSVSLLIMDSRLITFNSVRSSLDTLISPLHYLANSPRQLLDSASERLESQDRLILENRALRQELLTKNSDLLMLEQLKHENDRLRELLGSPLRSDERKMVAQVLTADTDPYTHQVVIDKGSDQGVYIGQPVISDKGVVGQVISVGKVSSRVLLISDATHAIPVQVLRNDIRVIASGTGRRDELQLEHIPSSTDIRPGDMLVTSGLGGRFPEGYPVGIIKSFDVDSQNAFAVVSVTPTAQLERLRYLLLLWPNKSETTPPPTADEVREAARERIPDALPPLETAPDAEGAVPAGATPTSNTSSGTAPASAKPAGAAASGNGAVKPSASTAPAAKPKPAANKPSATRTPATPPAAKPVQGARQ</sequence>
<dbReference type="PANTHER" id="PTHR34138:SF1">
    <property type="entry name" value="CELL SHAPE-DETERMINING PROTEIN MREC"/>
    <property type="match status" value="1"/>
</dbReference>
<evidence type="ECO:0000313" key="8">
    <source>
        <dbReference type="EMBL" id="MBO1107974.1"/>
    </source>
</evidence>
<dbReference type="AlphaFoldDB" id="A0A8I1W912"/>
<evidence type="ECO:0000256" key="6">
    <source>
        <dbReference type="SAM" id="MobiDB-lite"/>
    </source>
</evidence>
<feature type="domain" description="Rod shape-determining protein MreC beta-barrel core" evidence="7">
    <location>
        <begin position="123"/>
        <end position="270"/>
    </location>
</feature>
<dbReference type="PANTHER" id="PTHR34138">
    <property type="entry name" value="CELL SHAPE-DETERMINING PROTEIN MREC"/>
    <property type="match status" value="1"/>
</dbReference>
<dbReference type="Proteomes" id="UP000664658">
    <property type="component" value="Unassembled WGS sequence"/>
</dbReference>
<evidence type="ECO:0000256" key="3">
    <source>
        <dbReference type="ARBA" id="ARBA00022960"/>
    </source>
</evidence>
<dbReference type="InterPro" id="IPR007221">
    <property type="entry name" value="MreC"/>
</dbReference>
<evidence type="ECO:0000256" key="5">
    <source>
        <dbReference type="ARBA" id="ARBA00080576"/>
    </source>
</evidence>
<comment type="caution">
    <text evidence="8">The sequence shown here is derived from an EMBL/GenBank/DDBJ whole genome shotgun (WGS) entry which is preliminary data.</text>
</comment>
<dbReference type="RefSeq" id="WP_207541909.1">
    <property type="nucleotide sequence ID" value="NZ_JAFNAA010000006.1"/>
</dbReference>
<protein>
    <recommendedName>
        <fullName evidence="2">Cell shape-determining protein MreC</fullName>
    </recommendedName>
    <alternativeName>
        <fullName evidence="4">Cell shape protein MreC</fullName>
    </alternativeName>
    <alternativeName>
        <fullName evidence="5">Rod shape-determining protein MreC</fullName>
    </alternativeName>
</protein>
<keyword evidence="3" id="KW-0133">Cell shape</keyword>
<dbReference type="NCBIfam" id="TIGR00219">
    <property type="entry name" value="mreC"/>
    <property type="match status" value="1"/>
</dbReference>
<gene>
    <name evidence="8" type="primary">mreC</name>
    <name evidence="8" type="ORF">J2R62_07030</name>
</gene>
<proteinExistence type="inferred from homology"/>
<name>A0A8I1W912_PLESH</name>
<evidence type="ECO:0000256" key="1">
    <source>
        <dbReference type="ARBA" id="ARBA00009369"/>
    </source>
</evidence>
<dbReference type="GO" id="GO:0008360">
    <property type="term" value="P:regulation of cell shape"/>
    <property type="evidence" value="ECO:0007669"/>
    <property type="project" value="UniProtKB-KW"/>
</dbReference>
<evidence type="ECO:0000256" key="2">
    <source>
        <dbReference type="ARBA" id="ARBA00013855"/>
    </source>
</evidence>
<dbReference type="InterPro" id="IPR042175">
    <property type="entry name" value="Cell/Rod_MreC_2"/>
</dbReference>
<dbReference type="GO" id="GO:0005886">
    <property type="term" value="C:plasma membrane"/>
    <property type="evidence" value="ECO:0007669"/>
    <property type="project" value="TreeGrafter"/>
</dbReference>
<evidence type="ECO:0000313" key="9">
    <source>
        <dbReference type="Proteomes" id="UP000664658"/>
    </source>
</evidence>
<feature type="compositionally biased region" description="Low complexity" evidence="6">
    <location>
        <begin position="320"/>
        <end position="367"/>
    </location>
</feature>
<feature type="region of interest" description="Disordered" evidence="6">
    <location>
        <begin position="295"/>
        <end position="381"/>
    </location>
</feature>
<dbReference type="Pfam" id="PF04085">
    <property type="entry name" value="MreC"/>
    <property type="match status" value="1"/>
</dbReference>
<evidence type="ECO:0000259" key="7">
    <source>
        <dbReference type="Pfam" id="PF04085"/>
    </source>
</evidence>
<comment type="similarity">
    <text evidence="1">Belongs to the MreC family.</text>
</comment>
<dbReference type="InterPro" id="IPR055342">
    <property type="entry name" value="MreC_beta-barrel_core"/>
</dbReference>
<evidence type="ECO:0000256" key="4">
    <source>
        <dbReference type="ARBA" id="ARBA00032089"/>
    </source>
</evidence>
<dbReference type="Gene3D" id="2.40.10.340">
    <property type="entry name" value="Rod shape-determining protein MreC, domain 1"/>
    <property type="match status" value="1"/>
</dbReference>
<accession>A0A8I1W912</accession>
<dbReference type="EMBL" id="JAFNAA010000006">
    <property type="protein sequence ID" value="MBO1107974.1"/>
    <property type="molecule type" value="Genomic_DNA"/>
</dbReference>
<dbReference type="FunFam" id="2.40.10.340:FF:000001">
    <property type="entry name" value="Cell shape-determining protein MreC"/>
    <property type="match status" value="1"/>
</dbReference>
<dbReference type="Gene3D" id="2.40.10.350">
    <property type="entry name" value="Rod shape-determining protein MreC, domain 2"/>
    <property type="match status" value="1"/>
</dbReference>
<organism evidence="8 9">
    <name type="scientific">Plesiomonas shigelloides</name>
    <name type="common">Aeromonas shigelloides</name>
    <dbReference type="NCBI Taxonomy" id="703"/>
    <lineage>
        <taxon>Bacteria</taxon>
        <taxon>Pseudomonadati</taxon>
        <taxon>Pseudomonadota</taxon>
        <taxon>Gammaproteobacteria</taxon>
        <taxon>Enterobacterales</taxon>
        <taxon>Enterobacteriaceae</taxon>
        <taxon>Plesiomonas</taxon>
    </lineage>
</organism>